<name>A0ABP8K9V4_9MICO</name>
<gene>
    <name evidence="3" type="ORF">GCM10023168_14050</name>
</gene>
<sequence>MQITSSALIKGAGAAAVAAGAIFALVQVGHPPSDSFTTETAAWVARSSAKAVMTVLALAGITGMYLRQHREAGQLGLVGYLVFAMGYLMMFATEVVAAAVLPNLTATQPGFVDDVVAAAVGGTPNGDIAGMQVVLNLAGAGYILGGLVFGIALFRTGILARWAAALLAVSTVATAALAVLPESFNRPLAVPEAIALIGLGVSLWRSTRGSDVAASTATATATATDSGTQTDMPTATPMDSNTATATPTATATAMDPDAGVTASGPSASTPAGSLAPEPAGR</sequence>
<dbReference type="RefSeq" id="WP_345203978.1">
    <property type="nucleotide sequence ID" value="NZ_BAABGM010000009.1"/>
</dbReference>
<keyword evidence="2" id="KW-0472">Membrane</keyword>
<evidence type="ECO:0000313" key="3">
    <source>
        <dbReference type="EMBL" id="GAA4402966.1"/>
    </source>
</evidence>
<dbReference type="Proteomes" id="UP001500945">
    <property type="component" value="Unassembled WGS sequence"/>
</dbReference>
<proteinExistence type="predicted"/>
<feature type="compositionally biased region" description="Low complexity" evidence="1">
    <location>
        <begin position="242"/>
        <end position="281"/>
    </location>
</feature>
<evidence type="ECO:0000256" key="1">
    <source>
        <dbReference type="SAM" id="MobiDB-lite"/>
    </source>
</evidence>
<organism evidence="3 4">
    <name type="scientific">Fodinibacter luteus</name>
    <dbReference type="NCBI Taxonomy" id="552064"/>
    <lineage>
        <taxon>Bacteria</taxon>
        <taxon>Bacillati</taxon>
        <taxon>Actinomycetota</taxon>
        <taxon>Actinomycetes</taxon>
        <taxon>Micrococcales</taxon>
        <taxon>Intrasporangiaceae</taxon>
        <taxon>Fodinibacter (ex Wang et al. 2009)</taxon>
    </lineage>
</organism>
<feature type="compositionally biased region" description="Low complexity" evidence="1">
    <location>
        <begin position="216"/>
        <end position="231"/>
    </location>
</feature>
<feature type="transmembrane region" description="Helical" evidence="2">
    <location>
        <begin position="7"/>
        <end position="28"/>
    </location>
</feature>
<reference evidence="4" key="1">
    <citation type="journal article" date="2019" name="Int. J. Syst. Evol. Microbiol.">
        <title>The Global Catalogue of Microorganisms (GCM) 10K type strain sequencing project: providing services to taxonomists for standard genome sequencing and annotation.</title>
        <authorList>
            <consortium name="The Broad Institute Genomics Platform"/>
            <consortium name="The Broad Institute Genome Sequencing Center for Infectious Disease"/>
            <person name="Wu L."/>
            <person name="Ma J."/>
        </authorList>
    </citation>
    <scope>NUCLEOTIDE SEQUENCE [LARGE SCALE GENOMIC DNA]</scope>
    <source>
        <strain evidence="4">JCM 17809</strain>
    </source>
</reference>
<keyword evidence="2" id="KW-1133">Transmembrane helix</keyword>
<keyword evidence="4" id="KW-1185">Reference proteome</keyword>
<keyword evidence="2" id="KW-0812">Transmembrane</keyword>
<evidence type="ECO:0000256" key="2">
    <source>
        <dbReference type="SAM" id="Phobius"/>
    </source>
</evidence>
<evidence type="ECO:0000313" key="4">
    <source>
        <dbReference type="Proteomes" id="UP001500945"/>
    </source>
</evidence>
<accession>A0ABP8K9V4</accession>
<comment type="caution">
    <text evidence="3">The sequence shown here is derived from an EMBL/GenBank/DDBJ whole genome shotgun (WGS) entry which is preliminary data.</text>
</comment>
<feature type="region of interest" description="Disordered" evidence="1">
    <location>
        <begin position="216"/>
        <end position="281"/>
    </location>
</feature>
<feature type="transmembrane region" description="Helical" evidence="2">
    <location>
        <begin position="133"/>
        <end position="154"/>
    </location>
</feature>
<feature type="transmembrane region" description="Helical" evidence="2">
    <location>
        <begin position="48"/>
        <end position="66"/>
    </location>
</feature>
<feature type="transmembrane region" description="Helical" evidence="2">
    <location>
        <begin position="161"/>
        <end position="180"/>
    </location>
</feature>
<feature type="transmembrane region" description="Helical" evidence="2">
    <location>
        <begin position="78"/>
        <end position="101"/>
    </location>
</feature>
<dbReference type="EMBL" id="BAABGM010000009">
    <property type="protein sequence ID" value="GAA4402966.1"/>
    <property type="molecule type" value="Genomic_DNA"/>
</dbReference>
<evidence type="ECO:0008006" key="5">
    <source>
        <dbReference type="Google" id="ProtNLM"/>
    </source>
</evidence>
<protein>
    <recommendedName>
        <fullName evidence="5">DUF4386 family protein</fullName>
    </recommendedName>
</protein>